<gene>
    <name evidence="3" type="ORF">GHI93_09900</name>
</gene>
<dbReference type="EMBL" id="WITJ01000014">
    <property type="protein sequence ID" value="MQW40239.1"/>
    <property type="molecule type" value="Genomic_DNA"/>
</dbReference>
<protein>
    <recommendedName>
        <fullName evidence="2">WxL domain-containing protein</fullName>
    </recommendedName>
</protein>
<dbReference type="OrthoDB" id="2242566at2"/>
<keyword evidence="4" id="KW-1185">Reference proteome</keyword>
<organism evidence="3 4">
    <name type="scientific">Lactococcus hircilactis</name>
    <dbReference type="NCBI Taxonomy" id="1494462"/>
    <lineage>
        <taxon>Bacteria</taxon>
        <taxon>Bacillati</taxon>
        <taxon>Bacillota</taxon>
        <taxon>Bacilli</taxon>
        <taxon>Lactobacillales</taxon>
        <taxon>Streptococcaceae</taxon>
        <taxon>Lactococcus</taxon>
    </lineage>
</organism>
<name>A0A7X2D0R8_9LACT</name>
<dbReference type="Proteomes" id="UP000439550">
    <property type="component" value="Unassembled WGS sequence"/>
</dbReference>
<feature type="domain" description="WxL" evidence="2">
    <location>
        <begin position="40"/>
        <end position="231"/>
    </location>
</feature>
<proteinExistence type="predicted"/>
<sequence length="231" mass="23349">MKKGFTLSAAALTALTVFATASAAFADTGAVTTPGETSATTQWTSNTGVTFNGPDDTTTLPDVTVPTVPPTTITPQSGALAIDYATDFDFGVNQIDGSTTDFKALTQADTTKSNSQASPLVAFHDLDGTNTSFTISATASGLSGLTSSVITLGATSFSNISGNDATDTTSLTDSASNHVLSNQPQVLVTSTGAVSGYYADQFADATLSVPVANQTAGNHTGTITWNLTVAP</sequence>
<keyword evidence="1" id="KW-0732">Signal</keyword>
<comment type="caution">
    <text evidence="3">The sequence shown here is derived from an EMBL/GenBank/DDBJ whole genome shotgun (WGS) entry which is preliminary data.</text>
</comment>
<reference evidence="3 4" key="1">
    <citation type="submission" date="2019-10" db="EMBL/GenBank/DDBJ databases">
        <authorList>
            <person name="Dong K."/>
        </authorList>
    </citation>
    <scope>NUCLEOTIDE SEQUENCE [LARGE SCALE GENOMIC DNA]</scope>
    <source>
        <strain evidence="3 4">DSM 28960</strain>
    </source>
</reference>
<dbReference type="Pfam" id="PF13731">
    <property type="entry name" value="WxL"/>
    <property type="match status" value="1"/>
</dbReference>
<dbReference type="RefSeq" id="WP_153496902.1">
    <property type="nucleotide sequence ID" value="NZ_CBCRWP010000016.1"/>
</dbReference>
<evidence type="ECO:0000256" key="1">
    <source>
        <dbReference type="SAM" id="SignalP"/>
    </source>
</evidence>
<accession>A0A7X2D0R8</accession>
<feature type="signal peptide" evidence="1">
    <location>
        <begin position="1"/>
        <end position="26"/>
    </location>
</feature>
<dbReference type="AlphaFoldDB" id="A0A7X2D0R8"/>
<evidence type="ECO:0000313" key="4">
    <source>
        <dbReference type="Proteomes" id="UP000439550"/>
    </source>
</evidence>
<feature type="chain" id="PRO_5031000763" description="WxL domain-containing protein" evidence="1">
    <location>
        <begin position="27"/>
        <end position="231"/>
    </location>
</feature>
<evidence type="ECO:0000313" key="3">
    <source>
        <dbReference type="EMBL" id="MQW40239.1"/>
    </source>
</evidence>
<evidence type="ECO:0000259" key="2">
    <source>
        <dbReference type="Pfam" id="PF13731"/>
    </source>
</evidence>
<dbReference type="InterPro" id="IPR027994">
    <property type="entry name" value="WxL_dom"/>
</dbReference>